<dbReference type="Pfam" id="PF13274">
    <property type="entry name" value="SocA_Panacea"/>
    <property type="match status" value="1"/>
</dbReference>
<dbReference type="RefSeq" id="WP_097799600.1">
    <property type="nucleotide sequence ID" value="NZ_CP025570.1"/>
</dbReference>
<evidence type="ECO:0000259" key="1">
    <source>
        <dbReference type="Pfam" id="PF13274"/>
    </source>
</evidence>
<dbReference type="EMBL" id="CP025570">
    <property type="protein sequence ID" value="AZZ40441.1"/>
    <property type="molecule type" value="Genomic_DNA"/>
</dbReference>
<protein>
    <submittedName>
        <fullName evidence="2">DUF4065 domain-containing protein</fullName>
    </submittedName>
</protein>
<evidence type="ECO:0000313" key="2">
    <source>
        <dbReference type="EMBL" id="AZZ40441.1"/>
    </source>
</evidence>
<sequence>MVTPRDAADYIAGTGFTLTGEMQLQKLLYYVQAWSLAWDGSPVFDESIEAWTDGPVLRSIRHVDLTSLGHRVPTDLTQSQRATIDAVLRHYGNHGGKYLSGVTHGEKPWRQARQGLAADEPGSTPIDPATMMREYSTQAAQGRGPTRRATFTVADHDHADLLHRGARISRQWSRAMALLAR</sequence>
<reference evidence="3" key="1">
    <citation type="submission" date="2017-12" db="EMBL/GenBank/DDBJ databases">
        <title>Whole genome sequencing of Acidipropionibacterium jensenii strains JS279 and JS280.</title>
        <authorList>
            <person name="Deptula P."/>
            <person name="Laine P."/>
            <person name="Smolander O.-P."/>
            <person name="Paulin L."/>
            <person name="Auvinen P."/>
            <person name="Varmanen P."/>
        </authorList>
    </citation>
    <scope>NUCLEOTIDE SEQUENCE [LARGE SCALE GENOMIC DNA]</scope>
    <source>
        <strain evidence="3">JS280</strain>
    </source>
</reference>
<gene>
    <name evidence="2" type="ORF">C0Z10_12615</name>
</gene>
<dbReference type="KEGG" id="aji:C0Z10_12615"/>
<evidence type="ECO:0000313" key="3">
    <source>
        <dbReference type="Proteomes" id="UP000285875"/>
    </source>
</evidence>
<dbReference type="InterPro" id="IPR025272">
    <property type="entry name" value="SocA_Panacea"/>
</dbReference>
<feature type="domain" description="Antitoxin SocA-like Panacea" evidence="1">
    <location>
        <begin position="24"/>
        <end position="109"/>
    </location>
</feature>
<dbReference type="AlphaFoldDB" id="A0A3Q9UMA6"/>
<name>A0A3Q9UMA6_9ACTN</name>
<dbReference type="Proteomes" id="UP000285875">
    <property type="component" value="Chromosome"/>
</dbReference>
<proteinExistence type="predicted"/>
<accession>A0A3Q9UMA6</accession>
<organism evidence="2 3">
    <name type="scientific">Acidipropionibacterium jensenii</name>
    <dbReference type="NCBI Taxonomy" id="1749"/>
    <lineage>
        <taxon>Bacteria</taxon>
        <taxon>Bacillati</taxon>
        <taxon>Actinomycetota</taxon>
        <taxon>Actinomycetes</taxon>
        <taxon>Propionibacteriales</taxon>
        <taxon>Propionibacteriaceae</taxon>
        <taxon>Acidipropionibacterium</taxon>
    </lineage>
</organism>